<dbReference type="Gene3D" id="3.30.1330.80">
    <property type="entry name" value="Hypothetical protein, similar to alpha- acetolactate decarboxylase, domain 2"/>
    <property type="match status" value="1"/>
</dbReference>
<dbReference type="CDD" id="cd11378">
    <property type="entry name" value="DUF296"/>
    <property type="match status" value="1"/>
</dbReference>
<dbReference type="EMBL" id="HBGZ01004640">
    <property type="protein sequence ID" value="CAD9579699.1"/>
    <property type="molecule type" value="Transcribed_RNA"/>
</dbReference>
<dbReference type="PANTHER" id="PTHR34988">
    <property type="entry name" value="PROTEIN, PUTATIVE-RELATED"/>
    <property type="match status" value="1"/>
</dbReference>
<reference evidence="2" key="1">
    <citation type="submission" date="2021-01" db="EMBL/GenBank/DDBJ databases">
        <authorList>
            <person name="Corre E."/>
            <person name="Pelletier E."/>
            <person name="Niang G."/>
            <person name="Scheremetjew M."/>
            <person name="Finn R."/>
            <person name="Kale V."/>
            <person name="Holt S."/>
            <person name="Cochrane G."/>
            <person name="Meng A."/>
            <person name="Brown T."/>
            <person name="Cohen L."/>
        </authorList>
    </citation>
    <scope>NUCLEOTIDE SEQUENCE</scope>
    <source>
        <strain evidence="2">SM1012Den-03</strain>
    </source>
</reference>
<dbReference type="SUPFAM" id="SSF117856">
    <property type="entry name" value="AF0104/ALDC/Ptd012-like"/>
    <property type="match status" value="1"/>
</dbReference>
<feature type="domain" description="PPC" evidence="1">
    <location>
        <begin position="11"/>
        <end position="157"/>
    </location>
</feature>
<dbReference type="InterPro" id="IPR005175">
    <property type="entry name" value="PPC_dom"/>
</dbReference>
<proteinExistence type="predicted"/>
<dbReference type="PROSITE" id="PS51742">
    <property type="entry name" value="PPC"/>
    <property type="match status" value="1"/>
</dbReference>
<sequence>MPEPRLIVPPCGVMTAHAFRLHPGEKLMPALKQAAEIILARSKCECAFIVTAVGSLERATIRLANASRTDGDDTGGNDIKTYNQRFEIVSLVGTFSADGSGCHVHISLSDAEGNTIGGHLMDGTIFTTCEIVMGTAENVKFTRIMDDSTGYNELEVIQLPKQQSDAWKAIPAALMILAAGFIAGRLKAR</sequence>
<protein>
    <recommendedName>
        <fullName evidence="1">PPC domain-containing protein</fullName>
    </recommendedName>
</protein>
<gene>
    <name evidence="2" type="ORF">SMAR0320_LOCUS3153</name>
</gene>
<dbReference type="AlphaFoldDB" id="A0A7S2P719"/>
<dbReference type="PANTHER" id="PTHR34988:SF1">
    <property type="entry name" value="DNA-BINDING PROTEIN"/>
    <property type="match status" value="1"/>
</dbReference>
<organism evidence="2">
    <name type="scientific">Skeletonema marinoi</name>
    <dbReference type="NCBI Taxonomy" id="267567"/>
    <lineage>
        <taxon>Eukaryota</taxon>
        <taxon>Sar</taxon>
        <taxon>Stramenopiles</taxon>
        <taxon>Ochrophyta</taxon>
        <taxon>Bacillariophyta</taxon>
        <taxon>Coscinodiscophyceae</taxon>
        <taxon>Thalassiosirophycidae</taxon>
        <taxon>Thalassiosirales</taxon>
        <taxon>Skeletonemataceae</taxon>
        <taxon>Skeletonema</taxon>
        <taxon>Skeletonema marinoi-dohrnii complex</taxon>
    </lineage>
</organism>
<name>A0A7S2P719_9STRA</name>
<accession>A0A7S2P719</accession>
<dbReference type="Pfam" id="PF03479">
    <property type="entry name" value="PCC"/>
    <property type="match status" value="1"/>
</dbReference>
<evidence type="ECO:0000259" key="1">
    <source>
        <dbReference type="PROSITE" id="PS51742"/>
    </source>
</evidence>
<evidence type="ECO:0000313" key="2">
    <source>
        <dbReference type="EMBL" id="CAD9579699.1"/>
    </source>
</evidence>